<dbReference type="EMBL" id="AYRZ02000007">
    <property type="protein sequence ID" value="PHT75485.1"/>
    <property type="molecule type" value="Genomic_DNA"/>
</dbReference>
<evidence type="ECO:0000313" key="3">
    <source>
        <dbReference type="Proteomes" id="UP000222542"/>
    </source>
</evidence>
<sequence>MIITWTKPSATWVKLNTDGSRNTVGQIEAGGICKDHLGNLIMAFQQHLGTGSSNLAEAKAVMVGLEWGKERNSIIRHYHRM</sequence>
<organism evidence="2 3">
    <name type="scientific">Capsicum annuum</name>
    <name type="common">Capsicum pepper</name>
    <dbReference type="NCBI Taxonomy" id="4072"/>
    <lineage>
        <taxon>Eukaryota</taxon>
        <taxon>Viridiplantae</taxon>
        <taxon>Streptophyta</taxon>
        <taxon>Embryophyta</taxon>
        <taxon>Tracheophyta</taxon>
        <taxon>Spermatophyta</taxon>
        <taxon>Magnoliopsida</taxon>
        <taxon>eudicotyledons</taxon>
        <taxon>Gunneridae</taxon>
        <taxon>Pentapetalae</taxon>
        <taxon>asterids</taxon>
        <taxon>lamiids</taxon>
        <taxon>Solanales</taxon>
        <taxon>Solanaceae</taxon>
        <taxon>Solanoideae</taxon>
        <taxon>Capsiceae</taxon>
        <taxon>Capsicum</taxon>
    </lineage>
</organism>
<dbReference type="InterPro" id="IPR044730">
    <property type="entry name" value="RNase_H-like_dom_plant"/>
</dbReference>
<accession>A0A2G2Z0T8</accession>
<dbReference type="GO" id="GO:0004523">
    <property type="term" value="F:RNA-DNA hybrid ribonuclease activity"/>
    <property type="evidence" value="ECO:0007669"/>
    <property type="project" value="InterPro"/>
</dbReference>
<dbReference type="InterPro" id="IPR036397">
    <property type="entry name" value="RNaseH_sf"/>
</dbReference>
<dbReference type="GO" id="GO:0003676">
    <property type="term" value="F:nucleic acid binding"/>
    <property type="evidence" value="ECO:0007669"/>
    <property type="project" value="InterPro"/>
</dbReference>
<reference evidence="2 3" key="2">
    <citation type="journal article" date="2017" name="Genome Biol.">
        <title>New reference genome sequences of hot pepper reveal the massive evolution of plant disease-resistance genes by retroduplication.</title>
        <authorList>
            <person name="Kim S."/>
            <person name="Park J."/>
            <person name="Yeom S.I."/>
            <person name="Kim Y.M."/>
            <person name="Seo E."/>
            <person name="Kim K.T."/>
            <person name="Kim M.S."/>
            <person name="Lee J.M."/>
            <person name="Cheong K."/>
            <person name="Shin H.S."/>
            <person name="Kim S.B."/>
            <person name="Han K."/>
            <person name="Lee J."/>
            <person name="Park M."/>
            <person name="Lee H.A."/>
            <person name="Lee H.Y."/>
            <person name="Lee Y."/>
            <person name="Oh S."/>
            <person name="Lee J.H."/>
            <person name="Choi E."/>
            <person name="Choi E."/>
            <person name="Lee S.E."/>
            <person name="Jeon J."/>
            <person name="Kim H."/>
            <person name="Choi G."/>
            <person name="Song H."/>
            <person name="Lee J."/>
            <person name="Lee S.C."/>
            <person name="Kwon J.K."/>
            <person name="Lee H.Y."/>
            <person name="Koo N."/>
            <person name="Hong Y."/>
            <person name="Kim R.W."/>
            <person name="Kang W.H."/>
            <person name="Huh J.H."/>
            <person name="Kang B.C."/>
            <person name="Yang T.J."/>
            <person name="Lee Y.H."/>
            <person name="Bennetzen J.L."/>
            <person name="Choi D."/>
        </authorList>
    </citation>
    <scope>NUCLEOTIDE SEQUENCE [LARGE SCALE GENOMIC DNA]</scope>
    <source>
        <strain evidence="3">cv. CM334</strain>
    </source>
</reference>
<evidence type="ECO:0000313" key="2">
    <source>
        <dbReference type="EMBL" id="PHT75485.1"/>
    </source>
</evidence>
<gene>
    <name evidence="2" type="ORF">T459_19007</name>
</gene>
<dbReference type="InterPro" id="IPR012337">
    <property type="entry name" value="RNaseH-like_sf"/>
</dbReference>
<dbReference type="AlphaFoldDB" id="A0A2G2Z0T8"/>
<dbReference type="Gene3D" id="3.30.420.10">
    <property type="entry name" value="Ribonuclease H-like superfamily/Ribonuclease H"/>
    <property type="match status" value="1"/>
</dbReference>
<name>A0A2G2Z0T8_CAPAN</name>
<protein>
    <recommendedName>
        <fullName evidence="1">RNase H type-1 domain-containing protein</fullName>
    </recommendedName>
</protein>
<keyword evidence="3" id="KW-1185">Reference proteome</keyword>
<comment type="caution">
    <text evidence="2">The sequence shown here is derived from an EMBL/GenBank/DDBJ whole genome shotgun (WGS) entry which is preliminary data.</text>
</comment>
<proteinExistence type="predicted"/>
<dbReference type="SUPFAM" id="SSF53098">
    <property type="entry name" value="Ribonuclease H-like"/>
    <property type="match status" value="1"/>
</dbReference>
<dbReference type="Proteomes" id="UP000222542">
    <property type="component" value="Unassembled WGS sequence"/>
</dbReference>
<dbReference type="PANTHER" id="PTHR47723">
    <property type="entry name" value="OS05G0353850 PROTEIN"/>
    <property type="match status" value="1"/>
</dbReference>
<dbReference type="PANTHER" id="PTHR47723:SF19">
    <property type="entry name" value="POLYNUCLEOTIDYL TRANSFERASE, RIBONUCLEASE H-LIKE SUPERFAMILY PROTEIN"/>
    <property type="match status" value="1"/>
</dbReference>
<dbReference type="Pfam" id="PF13456">
    <property type="entry name" value="RVT_3"/>
    <property type="match status" value="1"/>
</dbReference>
<reference evidence="2 3" key="1">
    <citation type="journal article" date="2014" name="Nat. Genet.">
        <title>Genome sequence of the hot pepper provides insights into the evolution of pungency in Capsicum species.</title>
        <authorList>
            <person name="Kim S."/>
            <person name="Park M."/>
            <person name="Yeom S.I."/>
            <person name="Kim Y.M."/>
            <person name="Lee J.M."/>
            <person name="Lee H.A."/>
            <person name="Seo E."/>
            <person name="Choi J."/>
            <person name="Cheong K."/>
            <person name="Kim K.T."/>
            <person name="Jung K."/>
            <person name="Lee G.W."/>
            <person name="Oh S.K."/>
            <person name="Bae C."/>
            <person name="Kim S.B."/>
            <person name="Lee H.Y."/>
            <person name="Kim S.Y."/>
            <person name="Kim M.S."/>
            <person name="Kang B.C."/>
            <person name="Jo Y.D."/>
            <person name="Yang H.B."/>
            <person name="Jeong H.J."/>
            <person name="Kang W.H."/>
            <person name="Kwon J.K."/>
            <person name="Shin C."/>
            <person name="Lim J.Y."/>
            <person name="Park J.H."/>
            <person name="Huh J.H."/>
            <person name="Kim J.S."/>
            <person name="Kim B.D."/>
            <person name="Cohen O."/>
            <person name="Paran I."/>
            <person name="Suh M.C."/>
            <person name="Lee S.B."/>
            <person name="Kim Y.K."/>
            <person name="Shin Y."/>
            <person name="Noh S.J."/>
            <person name="Park J."/>
            <person name="Seo Y.S."/>
            <person name="Kwon S.Y."/>
            <person name="Kim H.A."/>
            <person name="Park J.M."/>
            <person name="Kim H.J."/>
            <person name="Choi S.B."/>
            <person name="Bosland P.W."/>
            <person name="Reeves G."/>
            <person name="Jo S.H."/>
            <person name="Lee B.W."/>
            <person name="Cho H.T."/>
            <person name="Choi H.S."/>
            <person name="Lee M.S."/>
            <person name="Yu Y."/>
            <person name="Do Choi Y."/>
            <person name="Park B.S."/>
            <person name="van Deynze A."/>
            <person name="Ashrafi H."/>
            <person name="Hill T."/>
            <person name="Kim W.T."/>
            <person name="Pai H.S."/>
            <person name="Ahn H.K."/>
            <person name="Yeam I."/>
            <person name="Giovannoni J.J."/>
            <person name="Rose J.K."/>
            <person name="Sorensen I."/>
            <person name="Lee S.J."/>
            <person name="Kim R.W."/>
            <person name="Choi I.Y."/>
            <person name="Choi B.S."/>
            <person name="Lim J.S."/>
            <person name="Lee Y.H."/>
            <person name="Choi D."/>
        </authorList>
    </citation>
    <scope>NUCLEOTIDE SEQUENCE [LARGE SCALE GENOMIC DNA]</scope>
    <source>
        <strain evidence="3">cv. CM334</strain>
    </source>
</reference>
<evidence type="ECO:0000259" key="1">
    <source>
        <dbReference type="Pfam" id="PF13456"/>
    </source>
</evidence>
<feature type="domain" description="RNase H type-1" evidence="1">
    <location>
        <begin position="16"/>
        <end position="66"/>
    </location>
</feature>
<dbReference type="InterPro" id="IPR002156">
    <property type="entry name" value="RNaseH_domain"/>
</dbReference>
<dbReference type="Gramene" id="PHT75485">
    <property type="protein sequence ID" value="PHT75485"/>
    <property type="gene ID" value="T459_19007"/>
</dbReference>
<dbReference type="InterPro" id="IPR053151">
    <property type="entry name" value="RNase_H-like"/>
</dbReference>
<dbReference type="CDD" id="cd06222">
    <property type="entry name" value="RNase_H_like"/>
    <property type="match status" value="1"/>
</dbReference>